<name>N4UJH3_FUSC1</name>
<reference evidence="2" key="2">
    <citation type="journal article" date="2014" name="PLoS ONE">
        <title>Genome and Transcriptome Analysis of the Fungal Pathogen Fusarium oxysporum f. sp. cubense Causing Banana Vascular Wilt Disease.</title>
        <authorList>
            <person name="Guo L."/>
            <person name="Han L."/>
            <person name="Yang L."/>
            <person name="Zeng H."/>
            <person name="Fan D."/>
            <person name="Zhu Y."/>
            <person name="Feng Y."/>
            <person name="Wang G."/>
            <person name="Peng C."/>
            <person name="Jiang X."/>
            <person name="Zhou D."/>
            <person name="Ni P."/>
            <person name="Liang C."/>
            <person name="Liu L."/>
            <person name="Wang J."/>
            <person name="Mao C."/>
            <person name="Fang X."/>
            <person name="Peng M."/>
            <person name="Huang J."/>
        </authorList>
    </citation>
    <scope>NUCLEOTIDE SEQUENCE [LARGE SCALE GENOMIC DNA]</scope>
    <source>
        <strain evidence="2">race 1</strain>
    </source>
</reference>
<accession>N4UJH3</accession>
<dbReference type="Pfam" id="PF07366">
    <property type="entry name" value="SnoaL"/>
    <property type="match status" value="1"/>
</dbReference>
<protein>
    <recommendedName>
        <fullName evidence="3">SnoaL-like domain-containing protein</fullName>
    </recommendedName>
</protein>
<evidence type="ECO:0008006" key="3">
    <source>
        <dbReference type="Google" id="ProtNLM"/>
    </source>
</evidence>
<dbReference type="HOGENOM" id="CLU_100997_5_0_1"/>
<reference evidence="2" key="1">
    <citation type="submission" date="2012-09" db="EMBL/GenBank/DDBJ databases">
        <title>Genome sequencing and comparative transcriptomics of race 1 and race 4 of banana pathogen: Fusarium oxysporum f. sp. cubense.</title>
        <authorList>
            <person name="Fang X."/>
            <person name="Huang J."/>
        </authorList>
    </citation>
    <scope>NUCLEOTIDE SEQUENCE [LARGE SCALE GENOMIC DNA]</scope>
    <source>
        <strain evidence="2">race 1</strain>
    </source>
</reference>
<dbReference type="EMBL" id="KB730206">
    <property type="protein sequence ID" value="ENH70165.1"/>
    <property type="molecule type" value="Genomic_DNA"/>
</dbReference>
<evidence type="ECO:0000313" key="1">
    <source>
        <dbReference type="EMBL" id="ENH70165.1"/>
    </source>
</evidence>
<evidence type="ECO:0000313" key="2">
    <source>
        <dbReference type="Proteomes" id="UP000016928"/>
    </source>
</evidence>
<proteinExistence type="predicted"/>
<sequence>MPTQEETKNLEVIQEYFTEYWGKGNPEIVDKLCADDFVINYPMHGPRYGKENAKKMLSEFKEARRSIQNISFHAYQHPLIASGPYVVGRWIGGGTHTGVAFHDLAVGALEKAKTGKKMFFSGTTIFTLKDGLIVDETGEEGCSAAESRKGVHNPCISSYSSFIFGTRPAIVAAGSQL</sequence>
<dbReference type="Proteomes" id="UP000016928">
    <property type="component" value="Unassembled WGS sequence"/>
</dbReference>
<dbReference type="GO" id="GO:0030638">
    <property type="term" value="P:polyketide metabolic process"/>
    <property type="evidence" value="ECO:0007669"/>
    <property type="project" value="InterPro"/>
</dbReference>
<dbReference type="OMA" id="VHNPCIS"/>
<dbReference type="VEuPathDB" id="FungiDB:FOC1_g10004151"/>
<dbReference type="SUPFAM" id="SSF54427">
    <property type="entry name" value="NTF2-like"/>
    <property type="match status" value="1"/>
</dbReference>
<dbReference type="InterPro" id="IPR009959">
    <property type="entry name" value="Cyclase_SnoaL-like"/>
</dbReference>
<dbReference type="OrthoDB" id="3657563at2759"/>
<dbReference type="InterPro" id="IPR032710">
    <property type="entry name" value="NTF2-like_dom_sf"/>
</dbReference>
<dbReference type="AlphaFoldDB" id="N4UJH3"/>
<gene>
    <name evidence="1" type="ORF">FOC1_g10004151</name>
</gene>
<organism evidence="1 2">
    <name type="scientific">Fusarium oxysporum f. sp. cubense (strain race 1)</name>
    <name type="common">Panama disease fungus</name>
    <dbReference type="NCBI Taxonomy" id="1229664"/>
    <lineage>
        <taxon>Eukaryota</taxon>
        <taxon>Fungi</taxon>
        <taxon>Dikarya</taxon>
        <taxon>Ascomycota</taxon>
        <taxon>Pezizomycotina</taxon>
        <taxon>Sordariomycetes</taxon>
        <taxon>Hypocreomycetidae</taxon>
        <taxon>Hypocreales</taxon>
        <taxon>Nectriaceae</taxon>
        <taxon>Fusarium</taxon>
        <taxon>Fusarium oxysporum species complex</taxon>
    </lineage>
</organism>
<dbReference type="Gene3D" id="3.10.450.50">
    <property type="match status" value="1"/>
</dbReference>